<comment type="caution">
    <text evidence="2">The sequence shown here is derived from an EMBL/GenBank/DDBJ whole genome shotgun (WGS) entry which is preliminary data.</text>
</comment>
<evidence type="ECO:0000313" key="3">
    <source>
        <dbReference type="Proteomes" id="UP001320245"/>
    </source>
</evidence>
<evidence type="ECO:0000256" key="1">
    <source>
        <dbReference type="SAM" id="MobiDB-lite"/>
    </source>
</evidence>
<proteinExistence type="predicted"/>
<protein>
    <recommendedName>
        <fullName evidence="4">HNH nuclease domain-containing protein</fullName>
    </recommendedName>
</protein>
<reference evidence="2 3" key="1">
    <citation type="journal article" date="2023" name="PLoS ONE">
        <title>Cytospora paraplurivora sp. nov. isolated from orchards with fruit tree decline syndrome in Ontario, Canada.</title>
        <authorList>
            <person name="Ilyukhin E."/>
            <person name="Nguyen H.D.T."/>
            <person name="Castle A.J."/>
            <person name="Ellouze W."/>
        </authorList>
    </citation>
    <scope>NUCLEOTIDE SEQUENCE [LARGE SCALE GENOMIC DNA]</scope>
    <source>
        <strain evidence="2 3">FDS-564</strain>
    </source>
</reference>
<evidence type="ECO:0008006" key="4">
    <source>
        <dbReference type="Google" id="ProtNLM"/>
    </source>
</evidence>
<dbReference type="AlphaFoldDB" id="A0AAN9U902"/>
<name>A0AAN9U902_9PEZI</name>
<feature type="region of interest" description="Disordered" evidence="1">
    <location>
        <begin position="131"/>
        <end position="156"/>
    </location>
</feature>
<sequence length="228" mass="25483">MPTTIPGAARSTSWNVQLYVDFKLIAGVLQHSDLINVADLAHELELCLDLDENDALWQPALLPRATESADRRFIVLDHQDEHPISTPSKVDAYTHLISYLRTAADSFETSVFDSPEVLNIAAVRKKHRITFNSPSPRKSSPSSPGQANNPDEPRKFKGNFRDNVLDFTYTCVITGKGTSWFSRGVGPDLEAAHIVPQIHWHTFPISSDGPEFTKTIDQLTSAWTLTWE</sequence>
<accession>A0AAN9U902</accession>
<evidence type="ECO:0000313" key="2">
    <source>
        <dbReference type="EMBL" id="KAK7743844.1"/>
    </source>
</evidence>
<dbReference type="Proteomes" id="UP001320245">
    <property type="component" value="Unassembled WGS sequence"/>
</dbReference>
<keyword evidence="3" id="KW-1185">Reference proteome</keyword>
<organism evidence="2 3">
    <name type="scientific">Cytospora paraplurivora</name>
    <dbReference type="NCBI Taxonomy" id="2898453"/>
    <lineage>
        <taxon>Eukaryota</taxon>
        <taxon>Fungi</taxon>
        <taxon>Dikarya</taxon>
        <taxon>Ascomycota</taxon>
        <taxon>Pezizomycotina</taxon>
        <taxon>Sordariomycetes</taxon>
        <taxon>Sordariomycetidae</taxon>
        <taxon>Diaporthales</taxon>
        <taxon>Cytosporaceae</taxon>
        <taxon>Cytospora</taxon>
    </lineage>
</organism>
<gene>
    <name evidence="2" type="ORF">SLS53_003863</name>
</gene>
<feature type="compositionally biased region" description="Low complexity" evidence="1">
    <location>
        <begin position="133"/>
        <end position="144"/>
    </location>
</feature>
<dbReference type="EMBL" id="JAJSPL020000012">
    <property type="protein sequence ID" value="KAK7743844.1"/>
    <property type="molecule type" value="Genomic_DNA"/>
</dbReference>